<dbReference type="InterPro" id="IPR011989">
    <property type="entry name" value="ARM-like"/>
</dbReference>
<comment type="caution">
    <text evidence="4">The sequence shown here is derived from an EMBL/GenBank/DDBJ whole genome shotgun (WGS) entry which is preliminary data.</text>
</comment>
<gene>
    <name evidence="4" type="ORF">LshimejAT787_0106640</name>
</gene>
<dbReference type="Pfam" id="PF10363">
    <property type="entry name" value="RTP1_C1"/>
    <property type="match status" value="1"/>
</dbReference>
<evidence type="ECO:0000256" key="2">
    <source>
        <dbReference type="SAM" id="MobiDB-lite"/>
    </source>
</evidence>
<evidence type="ECO:0000313" key="4">
    <source>
        <dbReference type="EMBL" id="GLB33780.1"/>
    </source>
</evidence>
<feature type="region of interest" description="Disordered" evidence="2">
    <location>
        <begin position="557"/>
        <end position="580"/>
    </location>
</feature>
<accession>A0A9P3PD53</accession>
<dbReference type="InterPro" id="IPR019451">
    <property type="entry name" value="Rtp1_C1"/>
</dbReference>
<dbReference type="SUPFAM" id="SSF48371">
    <property type="entry name" value="ARM repeat"/>
    <property type="match status" value="1"/>
</dbReference>
<dbReference type="OrthoDB" id="39591at2759"/>
<dbReference type="Gene3D" id="1.25.10.10">
    <property type="entry name" value="Leucine-rich Repeat Variant"/>
    <property type="match status" value="1"/>
</dbReference>
<proteinExistence type="inferred from homology"/>
<evidence type="ECO:0000259" key="3">
    <source>
        <dbReference type="Pfam" id="PF10363"/>
    </source>
</evidence>
<comment type="similarity">
    <text evidence="1">Belongs to the Tango6 family.</text>
</comment>
<evidence type="ECO:0000313" key="5">
    <source>
        <dbReference type="Proteomes" id="UP001063166"/>
    </source>
</evidence>
<dbReference type="InterPro" id="IPR016024">
    <property type="entry name" value="ARM-type_fold"/>
</dbReference>
<dbReference type="PANTHER" id="PTHR20959">
    <property type="entry name" value="TRANSPORT AND GOLGI ORGANIZATION PROTEIN 6 FAMILY MEMBER"/>
    <property type="match status" value="1"/>
</dbReference>
<reference evidence="4" key="1">
    <citation type="submission" date="2022-07" db="EMBL/GenBank/DDBJ databases">
        <title>The genome of Lyophyllum shimeji provides insight into the initial evolution of ectomycorrhizal fungal genome.</title>
        <authorList>
            <person name="Kobayashi Y."/>
            <person name="Shibata T."/>
            <person name="Hirakawa H."/>
            <person name="Shigenobu S."/>
            <person name="Nishiyama T."/>
            <person name="Yamada A."/>
            <person name="Hasebe M."/>
            <person name="Kawaguchi M."/>
        </authorList>
    </citation>
    <scope>NUCLEOTIDE SEQUENCE</scope>
    <source>
        <strain evidence="4">AT787</strain>
    </source>
</reference>
<dbReference type="Proteomes" id="UP001063166">
    <property type="component" value="Unassembled WGS sequence"/>
</dbReference>
<dbReference type="PANTHER" id="PTHR20959:SF1">
    <property type="entry name" value="TRANSPORT AND GOLGI ORGANIZATION PROTEIN 6 HOMOLOG"/>
    <property type="match status" value="1"/>
</dbReference>
<dbReference type="GO" id="GO:0009306">
    <property type="term" value="P:protein secretion"/>
    <property type="evidence" value="ECO:0007669"/>
    <property type="project" value="TreeGrafter"/>
</dbReference>
<name>A0A9P3PD53_LYOSH</name>
<dbReference type="EMBL" id="BRPK01000001">
    <property type="protein sequence ID" value="GLB33780.1"/>
    <property type="molecule type" value="Genomic_DNA"/>
</dbReference>
<organism evidence="4 5">
    <name type="scientific">Lyophyllum shimeji</name>
    <name type="common">Hon-shimeji</name>
    <name type="synonym">Tricholoma shimeji</name>
    <dbReference type="NCBI Taxonomy" id="47721"/>
    <lineage>
        <taxon>Eukaryota</taxon>
        <taxon>Fungi</taxon>
        <taxon>Dikarya</taxon>
        <taxon>Basidiomycota</taxon>
        <taxon>Agaricomycotina</taxon>
        <taxon>Agaricomycetes</taxon>
        <taxon>Agaricomycetidae</taxon>
        <taxon>Agaricales</taxon>
        <taxon>Tricholomatineae</taxon>
        <taxon>Lyophyllaceae</taxon>
        <taxon>Lyophyllum</taxon>
    </lineage>
</organism>
<dbReference type="InterPro" id="IPR039600">
    <property type="entry name" value="TANGO6/Rtp1"/>
</dbReference>
<keyword evidence="5" id="KW-1185">Reference proteome</keyword>
<sequence>MSTVELTVPFKPPSPTLSAALTTLITLVSNADPSPTLISALLSPITPTLYSLLHHMDKVKAIDPSLRESLRGLLVTWAKIIGTPDGVDILWLILQSEEQGWSVDLEGNITRDNVSDRPSALSLLTPEDVKADATEDFNLNTNILGLYPDPTHYVQLLRTIDRVDISSDLFVRLLEAYREHRSKEDPTRTLLYLQIIMQMQAQLTEGKSSTNILCKPTHLLFFVKHVLEPGAPVSSRADEKPQQRSVMDTLRIFPDEQDSILEEVDSDDEMPGAEILAADDEMIETAVNLLLSILEANEDLSARSAPVLNDIFSLLEPLAREGSEAIRPLAREARMVMTARLASTSAPDKSTSPMQTEESAQEIYQKALKFLQDPILPVRAHGLLLLRQLVTPASRDSTGPKLQDQALVPAILSIFLQSVQDDDSYVFLNAVQGLAAMVDGFGKDVLRGLMKEYADGVDGLGAMNLTQRDLDTRTRVGEALAAVIRRCGEALGIYVDMLAPPLAHILRSRHAPTALRTSSLSLLADCENTSPLAMLPYAVDLAEAMIDILQVETVSAKPKSAAQEDGQNKPPIMDSEPLSTNPRFPPLRRAALHFLSLLIRETTKQIYDSSFGGSIFPDAFMTRAKATLGYVASTDEDNIVRVMAREAGEGLKDMHRAMIGL</sequence>
<dbReference type="AlphaFoldDB" id="A0A9P3PD53"/>
<feature type="domain" description="RNA polymerase II assembly factor Rtp1 C-terminal" evidence="3">
    <location>
        <begin position="364"/>
        <end position="490"/>
    </location>
</feature>
<evidence type="ECO:0000256" key="1">
    <source>
        <dbReference type="ARBA" id="ARBA00005724"/>
    </source>
</evidence>
<protein>
    <recommendedName>
        <fullName evidence="3">RNA polymerase II assembly factor Rtp1 C-terminal domain-containing protein</fullName>
    </recommendedName>
</protein>